<protein>
    <submittedName>
        <fullName evidence="1">Uncharacterized protein</fullName>
    </submittedName>
</protein>
<organism evidence="1 2">
    <name type="scientific">Heliocybe sulcata</name>
    <dbReference type="NCBI Taxonomy" id="5364"/>
    <lineage>
        <taxon>Eukaryota</taxon>
        <taxon>Fungi</taxon>
        <taxon>Dikarya</taxon>
        <taxon>Basidiomycota</taxon>
        <taxon>Agaricomycotina</taxon>
        <taxon>Agaricomycetes</taxon>
        <taxon>Gloeophyllales</taxon>
        <taxon>Gloeophyllaceae</taxon>
        <taxon>Heliocybe</taxon>
    </lineage>
</organism>
<gene>
    <name evidence="1" type="ORF">OE88DRAFT_1725105</name>
</gene>
<evidence type="ECO:0000313" key="2">
    <source>
        <dbReference type="Proteomes" id="UP000305948"/>
    </source>
</evidence>
<keyword evidence="2" id="KW-1185">Reference proteome</keyword>
<reference evidence="1 2" key="1">
    <citation type="journal article" date="2019" name="Nat. Ecol. Evol.">
        <title>Megaphylogeny resolves global patterns of mushroom evolution.</title>
        <authorList>
            <person name="Varga T."/>
            <person name="Krizsan K."/>
            <person name="Foldi C."/>
            <person name="Dima B."/>
            <person name="Sanchez-Garcia M."/>
            <person name="Sanchez-Ramirez S."/>
            <person name="Szollosi G.J."/>
            <person name="Szarkandi J.G."/>
            <person name="Papp V."/>
            <person name="Albert L."/>
            <person name="Andreopoulos W."/>
            <person name="Angelini C."/>
            <person name="Antonin V."/>
            <person name="Barry K.W."/>
            <person name="Bougher N.L."/>
            <person name="Buchanan P."/>
            <person name="Buyck B."/>
            <person name="Bense V."/>
            <person name="Catcheside P."/>
            <person name="Chovatia M."/>
            <person name="Cooper J."/>
            <person name="Damon W."/>
            <person name="Desjardin D."/>
            <person name="Finy P."/>
            <person name="Geml J."/>
            <person name="Haridas S."/>
            <person name="Hughes K."/>
            <person name="Justo A."/>
            <person name="Karasinski D."/>
            <person name="Kautmanova I."/>
            <person name="Kiss B."/>
            <person name="Kocsube S."/>
            <person name="Kotiranta H."/>
            <person name="LaButti K.M."/>
            <person name="Lechner B.E."/>
            <person name="Liimatainen K."/>
            <person name="Lipzen A."/>
            <person name="Lukacs Z."/>
            <person name="Mihaltcheva S."/>
            <person name="Morgado L.N."/>
            <person name="Niskanen T."/>
            <person name="Noordeloos M.E."/>
            <person name="Ohm R.A."/>
            <person name="Ortiz-Santana B."/>
            <person name="Ovrebo C."/>
            <person name="Racz N."/>
            <person name="Riley R."/>
            <person name="Savchenko A."/>
            <person name="Shiryaev A."/>
            <person name="Soop K."/>
            <person name="Spirin V."/>
            <person name="Szebenyi C."/>
            <person name="Tomsovsky M."/>
            <person name="Tulloss R.E."/>
            <person name="Uehling J."/>
            <person name="Grigoriev I.V."/>
            <person name="Vagvolgyi C."/>
            <person name="Papp T."/>
            <person name="Martin F.M."/>
            <person name="Miettinen O."/>
            <person name="Hibbett D.S."/>
            <person name="Nagy L.G."/>
        </authorList>
    </citation>
    <scope>NUCLEOTIDE SEQUENCE [LARGE SCALE GENOMIC DNA]</scope>
    <source>
        <strain evidence="1 2">OMC1185</strain>
    </source>
</reference>
<name>A0A5C3N6L0_9AGAM</name>
<accession>A0A5C3N6L0</accession>
<evidence type="ECO:0000313" key="1">
    <source>
        <dbReference type="EMBL" id="TFK52457.1"/>
    </source>
</evidence>
<proteinExistence type="predicted"/>
<dbReference type="EMBL" id="ML213509">
    <property type="protein sequence ID" value="TFK52457.1"/>
    <property type="molecule type" value="Genomic_DNA"/>
</dbReference>
<dbReference type="Proteomes" id="UP000305948">
    <property type="component" value="Unassembled WGS sequence"/>
</dbReference>
<dbReference type="AlphaFoldDB" id="A0A5C3N6L0"/>
<sequence>MPHIDMDKRRMAGTVRRAWGWTGVLQAYRQLMPPSDVMRRGKAGGGHAHDREGASLRPPICAQIRPMKSGASDRQRPPRCYIQSLRANRPFTPGSSLGVSRRGPPTSTLQTAVALNSPPPTDTLPPPLLLAFLLLFIAGIWEPQAQGEGRDWVVSVSEGAARIRWGDRGLGRAREHKLGDSHKVSGIPRCLESVPFSAPRSLFSLYDCALPRLPKQGDSGGLHRRTRSCRVSSTPSAGRFASRVASGAYYPALTPDFFCDGDVPDDLATALSVLGCGCRKLARWFEWRTGLPDIASEQRCYVSLKSKWISADRVVSRQARALPHASVTASVQRGAPQMDAAPRTANEWGVTWGATDMERKAGQVPEKIHVVEVGVP</sequence>